<evidence type="ECO:0000313" key="3">
    <source>
        <dbReference type="Proteomes" id="UP000287651"/>
    </source>
</evidence>
<gene>
    <name evidence="2" type="ORF">B296_00027388</name>
</gene>
<sequence>MYRYADRPLPGGTMHLPARGRGAASSTNKENEATPRLLTRERGVVLREVRRHL</sequence>
<evidence type="ECO:0000313" key="2">
    <source>
        <dbReference type="EMBL" id="RRT63068.1"/>
    </source>
</evidence>
<dbReference type="AlphaFoldDB" id="A0A426ZGH6"/>
<reference evidence="2 3" key="1">
    <citation type="journal article" date="2014" name="Agronomy (Basel)">
        <title>A Draft Genome Sequence for Ensete ventricosum, the Drought-Tolerant Tree Against Hunger.</title>
        <authorList>
            <person name="Harrison J."/>
            <person name="Moore K.A."/>
            <person name="Paszkiewicz K."/>
            <person name="Jones T."/>
            <person name="Grant M."/>
            <person name="Ambacheew D."/>
            <person name="Muzemil S."/>
            <person name="Studholme D.J."/>
        </authorList>
    </citation>
    <scope>NUCLEOTIDE SEQUENCE [LARGE SCALE GENOMIC DNA]</scope>
</reference>
<proteinExistence type="predicted"/>
<protein>
    <submittedName>
        <fullName evidence="2">Uncharacterized protein</fullName>
    </submittedName>
</protein>
<organism evidence="2 3">
    <name type="scientific">Ensete ventricosum</name>
    <name type="common">Abyssinian banana</name>
    <name type="synonym">Musa ensete</name>
    <dbReference type="NCBI Taxonomy" id="4639"/>
    <lineage>
        <taxon>Eukaryota</taxon>
        <taxon>Viridiplantae</taxon>
        <taxon>Streptophyta</taxon>
        <taxon>Embryophyta</taxon>
        <taxon>Tracheophyta</taxon>
        <taxon>Spermatophyta</taxon>
        <taxon>Magnoliopsida</taxon>
        <taxon>Liliopsida</taxon>
        <taxon>Zingiberales</taxon>
        <taxon>Musaceae</taxon>
        <taxon>Ensete</taxon>
    </lineage>
</organism>
<dbReference type="EMBL" id="AMZH03006733">
    <property type="protein sequence ID" value="RRT63068.1"/>
    <property type="molecule type" value="Genomic_DNA"/>
</dbReference>
<evidence type="ECO:0000256" key="1">
    <source>
        <dbReference type="SAM" id="MobiDB-lite"/>
    </source>
</evidence>
<name>A0A426ZGH6_ENSVE</name>
<dbReference type="Proteomes" id="UP000287651">
    <property type="component" value="Unassembled WGS sequence"/>
</dbReference>
<accession>A0A426ZGH6</accession>
<comment type="caution">
    <text evidence="2">The sequence shown here is derived from an EMBL/GenBank/DDBJ whole genome shotgun (WGS) entry which is preliminary data.</text>
</comment>
<feature type="region of interest" description="Disordered" evidence="1">
    <location>
        <begin position="1"/>
        <end position="37"/>
    </location>
</feature>
<feature type="non-terminal residue" evidence="2">
    <location>
        <position position="53"/>
    </location>
</feature>